<evidence type="ECO:0000313" key="9">
    <source>
        <dbReference type="EMBL" id="RIX49330.1"/>
    </source>
</evidence>
<keyword evidence="3" id="KW-1003">Cell membrane</keyword>
<name>A0A3A1UMI2_9BACL</name>
<feature type="transmembrane region" description="Helical" evidence="7">
    <location>
        <begin position="12"/>
        <end position="34"/>
    </location>
</feature>
<evidence type="ECO:0000256" key="5">
    <source>
        <dbReference type="ARBA" id="ARBA00022989"/>
    </source>
</evidence>
<accession>A0A3A1UMI2</accession>
<keyword evidence="4 7" id="KW-0812">Transmembrane</keyword>
<evidence type="ECO:0000256" key="2">
    <source>
        <dbReference type="ARBA" id="ARBA00022448"/>
    </source>
</evidence>
<evidence type="ECO:0000259" key="8">
    <source>
        <dbReference type="PROSITE" id="PS50928"/>
    </source>
</evidence>
<dbReference type="SUPFAM" id="SSF161098">
    <property type="entry name" value="MetI-like"/>
    <property type="match status" value="1"/>
</dbReference>
<dbReference type="OrthoDB" id="9810086at2"/>
<gene>
    <name evidence="9" type="ORF">D3P08_22500</name>
</gene>
<dbReference type="Proteomes" id="UP000266482">
    <property type="component" value="Unassembled WGS sequence"/>
</dbReference>
<feature type="transmembrane region" description="Helical" evidence="7">
    <location>
        <begin position="181"/>
        <end position="203"/>
    </location>
</feature>
<proteinExistence type="predicted"/>
<dbReference type="CDD" id="cd06261">
    <property type="entry name" value="TM_PBP2"/>
    <property type="match status" value="1"/>
</dbReference>
<comment type="caution">
    <text evidence="9">The sequence shown here is derived from an EMBL/GenBank/DDBJ whole genome shotgun (WGS) entry which is preliminary data.</text>
</comment>
<evidence type="ECO:0000313" key="10">
    <source>
        <dbReference type="Proteomes" id="UP000266482"/>
    </source>
</evidence>
<dbReference type="AlphaFoldDB" id="A0A3A1UMI2"/>
<evidence type="ECO:0000256" key="1">
    <source>
        <dbReference type="ARBA" id="ARBA00004651"/>
    </source>
</evidence>
<sequence length="290" mass="32051">MSHAANSKWVDACIIAFISVICLLCLLPMIHLLALSFSSNGAIMAGKVSLYPIGFNLTAYKSVFAHAAMVRSLFFSIFLVCLFTAVAMFMTIIAAYPLTKSKLRGRNFFLFLIVLTMFFSGGIIPDYLLMRELHLLDKIWVLVLPGAISAFYLLILKTFFSSIPVELEESARMDGASYFRILWSIMLPLSLPSLATLSLFYAVGRWNGFQDALIYITSQELYPIQLKLYALVISGQANDLSIMEAQNAGAPVPQSLKAASIMFGTVPILLVYPFIQRYFISGAMIGAVKG</sequence>
<dbReference type="EMBL" id="QXQA01000018">
    <property type="protein sequence ID" value="RIX49330.1"/>
    <property type="molecule type" value="Genomic_DNA"/>
</dbReference>
<dbReference type="GO" id="GO:0005886">
    <property type="term" value="C:plasma membrane"/>
    <property type="evidence" value="ECO:0007669"/>
    <property type="project" value="UniProtKB-SubCell"/>
</dbReference>
<keyword evidence="10" id="KW-1185">Reference proteome</keyword>
<feature type="transmembrane region" description="Helical" evidence="7">
    <location>
        <begin position="73"/>
        <end position="96"/>
    </location>
</feature>
<dbReference type="Gene3D" id="1.10.3720.10">
    <property type="entry name" value="MetI-like"/>
    <property type="match status" value="1"/>
</dbReference>
<organism evidence="9 10">
    <name type="scientific">Paenibacillus nanensis</name>
    <dbReference type="NCBI Taxonomy" id="393251"/>
    <lineage>
        <taxon>Bacteria</taxon>
        <taxon>Bacillati</taxon>
        <taxon>Bacillota</taxon>
        <taxon>Bacilli</taxon>
        <taxon>Bacillales</taxon>
        <taxon>Paenibacillaceae</taxon>
        <taxon>Paenibacillus</taxon>
    </lineage>
</organism>
<comment type="subcellular location">
    <subcellularLocation>
        <location evidence="1">Cell membrane</location>
        <topology evidence="1">Multi-pass membrane protein</topology>
    </subcellularLocation>
</comment>
<evidence type="ECO:0000256" key="6">
    <source>
        <dbReference type="ARBA" id="ARBA00023136"/>
    </source>
</evidence>
<feature type="transmembrane region" description="Helical" evidence="7">
    <location>
        <begin position="258"/>
        <end position="275"/>
    </location>
</feature>
<keyword evidence="6 7" id="KW-0472">Membrane</keyword>
<evidence type="ECO:0000256" key="7">
    <source>
        <dbReference type="SAM" id="Phobius"/>
    </source>
</evidence>
<dbReference type="PANTHER" id="PTHR43744">
    <property type="entry name" value="ABC TRANSPORTER PERMEASE PROTEIN MG189-RELATED-RELATED"/>
    <property type="match status" value="1"/>
</dbReference>
<dbReference type="GO" id="GO:0055085">
    <property type="term" value="P:transmembrane transport"/>
    <property type="evidence" value="ECO:0007669"/>
    <property type="project" value="InterPro"/>
</dbReference>
<keyword evidence="2" id="KW-0813">Transport</keyword>
<feature type="domain" description="ABC transmembrane type-1" evidence="8">
    <location>
        <begin position="73"/>
        <end position="274"/>
    </location>
</feature>
<dbReference type="PANTHER" id="PTHR43744:SF9">
    <property type="entry name" value="POLYGALACTURONAN_RHAMNOGALACTURONAN TRANSPORT SYSTEM PERMEASE PROTEIN YTCP"/>
    <property type="match status" value="1"/>
</dbReference>
<feature type="transmembrane region" description="Helical" evidence="7">
    <location>
        <begin position="139"/>
        <end position="160"/>
    </location>
</feature>
<dbReference type="PROSITE" id="PS50928">
    <property type="entry name" value="ABC_TM1"/>
    <property type="match status" value="1"/>
</dbReference>
<evidence type="ECO:0000256" key="4">
    <source>
        <dbReference type="ARBA" id="ARBA00022692"/>
    </source>
</evidence>
<evidence type="ECO:0000256" key="3">
    <source>
        <dbReference type="ARBA" id="ARBA00022475"/>
    </source>
</evidence>
<dbReference type="RefSeq" id="WP_119602372.1">
    <property type="nucleotide sequence ID" value="NZ_QXQA01000018.1"/>
</dbReference>
<dbReference type="InterPro" id="IPR035906">
    <property type="entry name" value="MetI-like_sf"/>
</dbReference>
<keyword evidence="5 7" id="KW-1133">Transmembrane helix</keyword>
<feature type="transmembrane region" description="Helical" evidence="7">
    <location>
        <begin position="108"/>
        <end position="127"/>
    </location>
</feature>
<protein>
    <submittedName>
        <fullName evidence="9">Carbohydrate ABC transporter permease</fullName>
    </submittedName>
</protein>
<reference evidence="9 10" key="1">
    <citation type="submission" date="2018-09" db="EMBL/GenBank/DDBJ databases">
        <title>Paenibacillus aracenensis nov. sp. isolated from a cave in southern Spain.</title>
        <authorList>
            <person name="Jurado V."/>
            <person name="Gutierrez-Patricio S."/>
            <person name="Gonzalez-Pimentel J.L."/>
            <person name="Miller A.Z."/>
            <person name="Laiz L."/>
            <person name="Saiz-Jimenez C."/>
        </authorList>
    </citation>
    <scope>NUCLEOTIDE SEQUENCE [LARGE SCALE GENOMIC DNA]</scope>
    <source>
        <strain evidence="9 10">DSM 22867</strain>
    </source>
</reference>
<dbReference type="InterPro" id="IPR000515">
    <property type="entry name" value="MetI-like"/>
</dbReference>